<reference evidence="3" key="1">
    <citation type="journal article" date="2020" name="Fungal Divers.">
        <title>Resolving the Mortierellaceae phylogeny through synthesis of multi-gene phylogenetics and phylogenomics.</title>
        <authorList>
            <person name="Vandepol N."/>
            <person name="Liber J."/>
            <person name="Desiro A."/>
            <person name="Na H."/>
            <person name="Kennedy M."/>
            <person name="Barry K."/>
            <person name="Grigoriev I.V."/>
            <person name="Miller A.N."/>
            <person name="O'Donnell K."/>
            <person name="Stajich J.E."/>
            <person name="Bonito G."/>
        </authorList>
    </citation>
    <scope>NUCLEOTIDE SEQUENCE</scope>
    <source>
        <strain evidence="3">REB-010B</strain>
    </source>
</reference>
<feature type="compositionally biased region" description="Basic residues" evidence="2">
    <location>
        <begin position="1"/>
        <end position="12"/>
    </location>
</feature>
<dbReference type="AlphaFoldDB" id="A0A9P6QWD9"/>
<name>A0A9P6QWD9_9FUNG</name>
<sequence length="268" mass="31661">MKKSSALAHKRLLQKERRQEKADQRRLQKENTFWEEAEAAVDDYEYQQMLKTVQAESLRMAAMNTPSSTAAKTRTRRLSLKTSRFDEYGPMEEQEEARLKECEKLDRRLKRLKHEIKENLRYKRRLAPYGHLSIRSGTYRRTTGKRLTEEERRAVLHCFEMCVQENQSRIVSTVAPIQRTAHYLGIATKTVKDVLSGINHKDQRGRYIRTSHAEIFEPYIRNLAEQWNMKGTPVTLKKLHKGLRIFWGDTHQIPSRETIRKLLHKMGV</sequence>
<accession>A0A9P6QWD9</accession>
<keyword evidence="4" id="KW-1185">Reference proteome</keyword>
<organism evidence="3 4">
    <name type="scientific">Dissophora globulifera</name>
    <dbReference type="NCBI Taxonomy" id="979702"/>
    <lineage>
        <taxon>Eukaryota</taxon>
        <taxon>Fungi</taxon>
        <taxon>Fungi incertae sedis</taxon>
        <taxon>Mucoromycota</taxon>
        <taxon>Mortierellomycotina</taxon>
        <taxon>Mortierellomycetes</taxon>
        <taxon>Mortierellales</taxon>
        <taxon>Mortierellaceae</taxon>
        <taxon>Dissophora</taxon>
    </lineage>
</organism>
<evidence type="ECO:0000256" key="2">
    <source>
        <dbReference type="SAM" id="MobiDB-lite"/>
    </source>
</evidence>
<dbReference type="EMBL" id="JAAAIP010001741">
    <property type="protein sequence ID" value="KAG0304179.1"/>
    <property type="molecule type" value="Genomic_DNA"/>
</dbReference>
<keyword evidence="1" id="KW-0175">Coiled coil</keyword>
<feature type="compositionally biased region" description="Basic and acidic residues" evidence="2">
    <location>
        <begin position="13"/>
        <end position="28"/>
    </location>
</feature>
<dbReference type="OrthoDB" id="2449341at2759"/>
<evidence type="ECO:0000313" key="3">
    <source>
        <dbReference type="EMBL" id="KAG0304179.1"/>
    </source>
</evidence>
<feature type="coiled-coil region" evidence="1">
    <location>
        <begin position="95"/>
        <end position="122"/>
    </location>
</feature>
<feature type="region of interest" description="Disordered" evidence="2">
    <location>
        <begin position="1"/>
        <end position="28"/>
    </location>
</feature>
<protein>
    <submittedName>
        <fullName evidence="3">Uncharacterized protein</fullName>
    </submittedName>
</protein>
<gene>
    <name evidence="3" type="ORF">BGZ99_002483</name>
</gene>
<evidence type="ECO:0000313" key="4">
    <source>
        <dbReference type="Proteomes" id="UP000738325"/>
    </source>
</evidence>
<feature type="non-terminal residue" evidence="3">
    <location>
        <position position="1"/>
    </location>
</feature>
<dbReference type="Proteomes" id="UP000738325">
    <property type="component" value="Unassembled WGS sequence"/>
</dbReference>
<evidence type="ECO:0000256" key="1">
    <source>
        <dbReference type="SAM" id="Coils"/>
    </source>
</evidence>
<proteinExistence type="predicted"/>
<comment type="caution">
    <text evidence="3">The sequence shown here is derived from an EMBL/GenBank/DDBJ whole genome shotgun (WGS) entry which is preliminary data.</text>
</comment>